<proteinExistence type="inferred from homology"/>
<keyword evidence="2" id="KW-0560">Oxidoreductase</keyword>
<dbReference type="AlphaFoldDB" id="A0AA48HBU2"/>
<organism evidence="3 4">
    <name type="scientific">Roseicyclus marinus</name>
    <dbReference type="NCBI Taxonomy" id="2161673"/>
    <lineage>
        <taxon>Bacteria</taxon>
        <taxon>Pseudomonadati</taxon>
        <taxon>Pseudomonadota</taxon>
        <taxon>Alphaproteobacteria</taxon>
        <taxon>Rhodobacterales</taxon>
        <taxon>Roseobacteraceae</taxon>
        <taxon>Roseicyclus</taxon>
    </lineage>
</organism>
<dbReference type="SUPFAM" id="SSF51735">
    <property type="entry name" value="NAD(P)-binding Rossmann-fold domains"/>
    <property type="match status" value="1"/>
</dbReference>
<dbReference type="EMBL" id="AP027266">
    <property type="protein sequence ID" value="BDW84910.1"/>
    <property type="molecule type" value="Genomic_DNA"/>
</dbReference>
<evidence type="ECO:0000313" key="3">
    <source>
        <dbReference type="EMBL" id="BDW84910.1"/>
    </source>
</evidence>
<keyword evidence="4" id="KW-1185">Reference proteome</keyword>
<evidence type="ECO:0000256" key="2">
    <source>
        <dbReference type="ARBA" id="ARBA00023002"/>
    </source>
</evidence>
<sequence length="248" mass="26060">MSGAVKGPVLILGAGSDIARACARAFAARGCAIQLAARDPGRLEADRADLETRYGVTVSLHEVDALEVEAHESFVAGLPELPMVAICAVGLMGEQDENAADMTRAALVMRSNFEGPASLLGVLANRMEARGAGTLVGISSVAGERGRASNYIYGSAKAGFTAYLSGLRNRLAGRGVHVVTVLPGFVATKMTEGMDLPKPLLAQPDEVGRAILGAVEKGRDVIHVRRIWRLVMAVIKAIPEAIFKKTSI</sequence>
<accession>A0AA48HBU2</accession>
<name>A0AA48HBU2_9RHOB</name>
<dbReference type="PANTHER" id="PTHR44196:SF3">
    <property type="entry name" value="SHORT CHAIN DEHYDROGENASE FAMILY PROTEIN"/>
    <property type="match status" value="1"/>
</dbReference>
<dbReference type="Gene3D" id="3.40.50.720">
    <property type="entry name" value="NAD(P)-binding Rossmann-like Domain"/>
    <property type="match status" value="1"/>
</dbReference>
<dbReference type="KEGG" id="rmai:MACH21_10870"/>
<evidence type="ECO:0000313" key="4">
    <source>
        <dbReference type="Proteomes" id="UP001337723"/>
    </source>
</evidence>
<dbReference type="GO" id="GO:0016020">
    <property type="term" value="C:membrane"/>
    <property type="evidence" value="ECO:0007669"/>
    <property type="project" value="TreeGrafter"/>
</dbReference>
<reference evidence="3 4" key="1">
    <citation type="submission" date="2023-01" db="EMBL/GenBank/DDBJ databases">
        <title>Complete genome sequence of Roseicyclus marinus strain Dej080120_10.</title>
        <authorList>
            <person name="Ueki S."/>
            <person name="Maruyama F."/>
        </authorList>
    </citation>
    <scope>NUCLEOTIDE SEQUENCE [LARGE SCALE GENOMIC DNA]</scope>
    <source>
        <strain evidence="3 4">Dej080120_10</strain>
    </source>
</reference>
<dbReference type="NCBIfam" id="NF005489">
    <property type="entry name" value="PRK07102.1"/>
    <property type="match status" value="1"/>
</dbReference>
<dbReference type="Pfam" id="PF00106">
    <property type="entry name" value="adh_short"/>
    <property type="match status" value="1"/>
</dbReference>
<evidence type="ECO:0000256" key="1">
    <source>
        <dbReference type="ARBA" id="ARBA00006484"/>
    </source>
</evidence>
<protein>
    <submittedName>
        <fullName evidence="3">Short-chain dehydrogenase</fullName>
    </submittedName>
</protein>
<dbReference type="InterPro" id="IPR036291">
    <property type="entry name" value="NAD(P)-bd_dom_sf"/>
</dbReference>
<dbReference type="GO" id="GO:0016491">
    <property type="term" value="F:oxidoreductase activity"/>
    <property type="evidence" value="ECO:0007669"/>
    <property type="project" value="UniProtKB-KW"/>
</dbReference>
<dbReference type="PRINTS" id="PR00081">
    <property type="entry name" value="GDHRDH"/>
</dbReference>
<gene>
    <name evidence="3" type="ORF">MACH21_10870</name>
</gene>
<dbReference type="PANTHER" id="PTHR44196">
    <property type="entry name" value="DEHYDROGENASE/REDUCTASE SDR FAMILY MEMBER 7B"/>
    <property type="match status" value="1"/>
</dbReference>
<dbReference type="InterPro" id="IPR002347">
    <property type="entry name" value="SDR_fam"/>
</dbReference>
<dbReference type="Proteomes" id="UP001337723">
    <property type="component" value="Chromosome"/>
</dbReference>
<comment type="similarity">
    <text evidence="1">Belongs to the short-chain dehydrogenases/reductases (SDR) family.</text>
</comment>